<comment type="similarity">
    <text evidence="1">Belongs to the short-chain dehydrogenases/reductases (SDR) family.</text>
</comment>
<dbReference type="GO" id="GO:0015996">
    <property type="term" value="P:chlorophyll catabolic process"/>
    <property type="evidence" value="ECO:0007669"/>
    <property type="project" value="TreeGrafter"/>
</dbReference>
<dbReference type="CDD" id="cd05233">
    <property type="entry name" value="SDR_c"/>
    <property type="match status" value="1"/>
</dbReference>
<comment type="caution">
    <text evidence="2">The sequence shown here is derived from an EMBL/GenBank/DDBJ whole genome shotgun (WGS) entry which is preliminary data.</text>
</comment>
<dbReference type="AlphaFoldDB" id="A0A136A5A9"/>
<dbReference type="InterPro" id="IPR036291">
    <property type="entry name" value="NAD(P)-bd_dom_sf"/>
</dbReference>
<dbReference type="InterPro" id="IPR052625">
    <property type="entry name" value="Chl_b_Red"/>
</dbReference>
<dbReference type="PRINTS" id="PR00080">
    <property type="entry name" value="SDRFAMILY"/>
</dbReference>
<dbReference type="EMBL" id="LSNE01000003">
    <property type="protein sequence ID" value="KXI30432.1"/>
    <property type="molecule type" value="Genomic_DNA"/>
</dbReference>
<organism evidence="2 3">
    <name type="scientific">Paraglaciecola hydrolytica</name>
    <dbReference type="NCBI Taxonomy" id="1799789"/>
    <lineage>
        <taxon>Bacteria</taxon>
        <taxon>Pseudomonadati</taxon>
        <taxon>Pseudomonadota</taxon>
        <taxon>Gammaproteobacteria</taxon>
        <taxon>Alteromonadales</taxon>
        <taxon>Alteromonadaceae</taxon>
        <taxon>Paraglaciecola</taxon>
    </lineage>
</organism>
<dbReference type="SUPFAM" id="SSF51735">
    <property type="entry name" value="NAD(P)-binding Rossmann-fold domains"/>
    <property type="match status" value="1"/>
</dbReference>
<dbReference type="Pfam" id="PF00106">
    <property type="entry name" value="adh_short"/>
    <property type="match status" value="1"/>
</dbReference>
<dbReference type="PANTHER" id="PTHR24314">
    <property type="entry name" value="NON-SPECIFIC LIPID TRANSFER PROTEIN-RELATED"/>
    <property type="match status" value="1"/>
</dbReference>
<dbReference type="Gene3D" id="3.40.50.720">
    <property type="entry name" value="NAD(P)-binding Rossmann-like Domain"/>
    <property type="match status" value="1"/>
</dbReference>
<dbReference type="PANTHER" id="PTHR24314:SF21">
    <property type="entry name" value="CHLOROPHYLL(IDE) B REDUCTASE NYC1, CHLOROPLASTIC-RELATED"/>
    <property type="match status" value="1"/>
</dbReference>
<sequence length="272" mass="29966">MANIVITGSTKGIGKGLANEFARLGHKVVISGRQQSDIDNAISELAYPAEQVIGLACDTTDKSQVEALWQFAIQHFGQVDIWLNNAGLARTVWSILDTPDGEIQKMVSTNVLGTINGCKVAARGMQLAASTRRSNDKPKIFNMLGGGSDGEYFAGMGIYGTTKRALNYFTDALSKELKSDNILVGKIRPGMIITEGVIREAKEDWDNFQKRRKIANVLCDHVETVAPFLVKEILAFNKTGAKIRWLNPLKMSGRMLISMWRKPADKFARFGL</sequence>
<dbReference type="RefSeq" id="WP_068374884.1">
    <property type="nucleotide sequence ID" value="NZ_LSNE01000003.1"/>
</dbReference>
<dbReference type="InterPro" id="IPR002347">
    <property type="entry name" value="SDR_fam"/>
</dbReference>
<dbReference type="PRINTS" id="PR00081">
    <property type="entry name" value="GDHRDH"/>
</dbReference>
<evidence type="ECO:0000256" key="1">
    <source>
        <dbReference type="RuleBase" id="RU000363"/>
    </source>
</evidence>
<dbReference type="OrthoDB" id="9810734at2"/>
<dbReference type="GO" id="GO:0034256">
    <property type="term" value="F:chlorophyll(ide) b reductase activity"/>
    <property type="evidence" value="ECO:0007669"/>
    <property type="project" value="TreeGrafter"/>
</dbReference>
<evidence type="ECO:0000313" key="2">
    <source>
        <dbReference type="EMBL" id="KXI30432.1"/>
    </source>
</evidence>
<reference evidence="3" key="1">
    <citation type="submission" date="2016-02" db="EMBL/GenBank/DDBJ databases">
        <authorList>
            <person name="Schultz-Johansen M."/>
            <person name="Glaring M.A."/>
            <person name="Bech P.K."/>
            <person name="Stougaard P."/>
        </authorList>
    </citation>
    <scope>NUCLEOTIDE SEQUENCE [LARGE SCALE GENOMIC DNA]</scope>
    <source>
        <strain evidence="3">S66</strain>
    </source>
</reference>
<dbReference type="GO" id="GO:0010304">
    <property type="term" value="P:PSII associated light-harvesting complex II catabolic process"/>
    <property type="evidence" value="ECO:0007669"/>
    <property type="project" value="TreeGrafter"/>
</dbReference>
<name>A0A136A5A9_9ALTE</name>
<accession>A0A136A5A9</accession>
<gene>
    <name evidence="2" type="ORF">AX660_10735</name>
</gene>
<keyword evidence="3" id="KW-1185">Reference proteome</keyword>
<protein>
    <recommendedName>
        <fullName evidence="4">Chitin-binding protein</fullName>
    </recommendedName>
</protein>
<evidence type="ECO:0000313" key="3">
    <source>
        <dbReference type="Proteomes" id="UP000070299"/>
    </source>
</evidence>
<dbReference type="STRING" id="1799789.AX660_10735"/>
<proteinExistence type="inferred from homology"/>
<dbReference type="Proteomes" id="UP000070299">
    <property type="component" value="Unassembled WGS sequence"/>
</dbReference>
<evidence type="ECO:0008006" key="4">
    <source>
        <dbReference type="Google" id="ProtNLM"/>
    </source>
</evidence>